<evidence type="ECO:0000313" key="3">
    <source>
        <dbReference type="Proteomes" id="UP001302666"/>
    </source>
</evidence>
<dbReference type="InterPro" id="IPR036366">
    <property type="entry name" value="PGBDSf"/>
</dbReference>
<dbReference type="InterPro" id="IPR002477">
    <property type="entry name" value="Peptidoglycan-bd-like"/>
</dbReference>
<dbReference type="Gene3D" id="1.10.530.10">
    <property type="match status" value="1"/>
</dbReference>
<dbReference type="InterPro" id="IPR023346">
    <property type="entry name" value="Lysozyme-like_dom_sf"/>
</dbReference>
<dbReference type="Gene3D" id="1.10.101.10">
    <property type="entry name" value="PGBD-like superfamily/PGBD"/>
    <property type="match status" value="1"/>
</dbReference>
<dbReference type="SUPFAM" id="SSF53955">
    <property type="entry name" value="Lysozyme-like"/>
    <property type="match status" value="1"/>
</dbReference>
<accession>A0ABZ0HJ40</accession>
<organism evidence="2 3">
    <name type="scientific">Tritonibacter scottomollicae</name>
    <name type="common">Epibacterium scottomollicae</name>
    <dbReference type="NCBI Taxonomy" id="483013"/>
    <lineage>
        <taxon>Bacteria</taxon>
        <taxon>Pseudomonadati</taxon>
        <taxon>Pseudomonadota</taxon>
        <taxon>Alphaproteobacteria</taxon>
        <taxon>Rhodobacterales</taxon>
        <taxon>Paracoccaceae</taxon>
        <taxon>Tritonibacter</taxon>
    </lineage>
</organism>
<dbReference type="InterPro" id="IPR036365">
    <property type="entry name" value="PGBD-like_sf"/>
</dbReference>
<dbReference type="InterPro" id="IPR052354">
    <property type="entry name" value="Cell_Wall_Dynamics_Protein"/>
</dbReference>
<dbReference type="Proteomes" id="UP001302666">
    <property type="component" value="Chromosome"/>
</dbReference>
<evidence type="ECO:0000313" key="2">
    <source>
        <dbReference type="EMBL" id="WOI34185.1"/>
    </source>
</evidence>
<dbReference type="EMBL" id="CP136704">
    <property type="protein sequence ID" value="WOI34185.1"/>
    <property type="molecule type" value="Genomic_DNA"/>
</dbReference>
<reference evidence="2 3" key="1">
    <citation type="submission" date="2023-10" db="EMBL/GenBank/DDBJ databases">
        <title>Eight complete genome sequences of bacteria isolated from laboratory stock of Giant Kelp gametophytes.</title>
        <authorList>
            <person name="Tolentino B."/>
            <person name="Nuzhdin S."/>
        </authorList>
    </citation>
    <scope>NUCLEOTIDE SEQUENCE [LARGE SCALE GENOMIC DNA]</scope>
    <source>
        <strain evidence="2 3">LC.270.F.C4</strain>
    </source>
</reference>
<dbReference type="Pfam" id="PF01471">
    <property type="entry name" value="PG_binding_1"/>
    <property type="match status" value="1"/>
</dbReference>
<dbReference type="SUPFAM" id="SSF47090">
    <property type="entry name" value="PGBD-like"/>
    <property type="match status" value="1"/>
</dbReference>
<dbReference type="PANTHER" id="PTHR34408">
    <property type="entry name" value="FAMILY PROTEIN, PUTATIVE-RELATED"/>
    <property type="match status" value="1"/>
</dbReference>
<keyword evidence="3" id="KW-1185">Reference proteome</keyword>
<evidence type="ECO:0000259" key="1">
    <source>
        <dbReference type="Pfam" id="PF01471"/>
    </source>
</evidence>
<protein>
    <submittedName>
        <fullName evidence="2">Peptidoglycan-binding protein</fullName>
    </submittedName>
</protein>
<sequence>MMQILTFDTLQKITGKIPKGSTQADNAVSFLKALNAYGSDVGLKRRHRVACLLGQVLVESGAFRFDRELWGPTPAQARYDIRTDLGNTPERDGDGYLLRGRGPIQITGRWNYRAFTAWARGIDHTAPDFEADPDAVLTDPWEGLVALWYWTTRGLNALADQGDVKRITYKVNGGYNHYAQRRDWTQRAQLVLLGHGPTDVRAFQRAARLTVDGVSGPKTRAALHQALRQLPPIDVSPKPKSPAPRVSWLRRFLAFLRF</sequence>
<name>A0ABZ0HJ40_TRISK</name>
<dbReference type="RefSeq" id="WP_317386166.1">
    <property type="nucleotide sequence ID" value="NZ_CP136704.1"/>
</dbReference>
<feature type="domain" description="Peptidoglycan binding-like" evidence="1">
    <location>
        <begin position="200"/>
        <end position="223"/>
    </location>
</feature>
<gene>
    <name evidence="2" type="ORF">R1T40_05490</name>
</gene>
<proteinExistence type="predicted"/>